<dbReference type="EMBL" id="BAABJK010000004">
    <property type="protein sequence ID" value="GAA4968009.1"/>
    <property type="molecule type" value="Genomic_DNA"/>
</dbReference>
<evidence type="ECO:0000313" key="3">
    <source>
        <dbReference type="EMBL" id="GAA4968009.1"/>
    </source>
</evidence>
<evidence type="ECO:0000313" key="4">
    <source>
        <dbReference type="Proteomes" id="UP001501692"/>
    </source>
</evidence>
<gene>
    <name evidence="3" type="ORF">GCM10023315_16890</name>
</gene>
<evidence type="ECO:0000259" key="2">
    <source>
        <dbReference type="Pfam" id="PF18962"/>
    </source>
</evidence>
<protein>
    <recommendedName>
        <fullName evidence="2">Secretion system C-terminal sorting domain-containing protein</fullName>
    </recommendedName>
</protein>
<accession>A0ABP9HDD2</accession>
<reference evidence="4" key="1">
    <citation type="journal article" date="2019" name="Int. J. Syst. Evol. Microbiol.">
        <title>The Global Catalogue of Microorganisms (GCM) 10K type strain sequencing project: providing services to taxonomists for standard genome sequencing and annotation.</title>
        <authorList>
            <consortium name="The Broad Institute Genomics Platform"/>
            <consortium name="The Broad Institute Genome Sequencing Center for Infectious Disease"/>
            <person name="Wu L."/>
            <person name="Ma J."/>
        </authorList>
    </citation>
    <scope>NUCLEOTIDE SEQUENCE [LARGE SCALE GENOMIC DNA]</scope>
    <source>
        <strain evidence="4">JCM 18287</strain>
    </source>
</reference>
<dbReference type="Proteomes" id="UP001501692">
    <property type="component" value="Unassembled WGS sequence"/>
</dbReference>
<proteinExistence type="predicted"/>
<dbReference type="NCBIfam" id="TIGR04183">
    <property type="entry name" value="Por_Secre_tail"/>
    <property type="match status" value="1"/>
</dbReference>
<name>A0ABP9HDD2_9FLAO</name>
<keyword evidence="1" id="KW-0732">Signal</keyword>
<sequence length="380" mass="41876">MKVIISILVFILGIFTATSQISSIAEEFALPASLSESSGIIYFNDKLITHNDSGGNNELYEVDLVTGLVKRTVTITNATNTDWEDLAQDETHIYIGDIGNNFSGNRTDLKIYKISKSDYLNADNVTAETILFNYSDQTDFTALSPNTTEWDAEALVSFDADNLILFTKNWVDGTTKGYLIPKSPGAYGLSPLQTTLNAGGLISGATYNILSGKLFLVGYTAPVLPSPLQPFVWKCENFSGNDILSGINTLANLSTTFGFEQTEAITYRDESSYYVTSEAFSVSIISDYAKLISFSSSDMALSTATTQKENDIVLYPNPVSDVLQMNTERLNSVEIYDTKLTQLYRGFSNNIDMSSFSNGIYIVRVNLNNNTYIIKKVVKK</sequence>
<dbReference type="RefSeq" id="WP_345167024.1">
    <property type="nucleotide sequence ID" value="NZ_BAABJK010000004.1"/>
</dbReference>
<dbReference type="Pfam" id="PF18962">
    <property type="entry name" value="Por_Secre_tail"/>
    <property type="match status" value="1"/>
</dbReference>
<comment type="caution">
    <text evidence="3">The sequence shown here is derived from an EMBL/GenBank/DDBJ whole genome shotgun (WGS) entry which is preliminary data.</text>
</comment>
<organism evidence="3 4">
    <name type="scientific">Algibacter aquimarinus</name>
    <dbReference type="NCBI Taxonomy" id="1136748"/>
    <lineage>
        <taxon>Bacteria</taxon>
        <taxon>Pseudomonadati</taxon>
        <taxon>Bacteroidota</taxon>
        <taxon>Flavobacteriia</taxon>
        <taxon>Flavobacteriales</taxon>
        <taxon>Flavobacteriaceae</taxon>
        <taxon>Algibacter</taxon>
    </lineage>
</organism>
<evidence type="ECO:0000256" key="1">
    <source>
        <dbReference type="ARBA" id="ARBA00022729"/>
    </source>
</evidence>
<feature type="domain" description="Secretion system C-terminal sorting" evidence="2">
    <location>
        <begin position="314"/>
        <end position="378"/>
    </location>
</feature>
<dbReference type="InterPro" id="IPR026444">
    <property type="entry name" value="Secre_tail"/>
</dbReference>
<keyword evidence="4" id="KW-1185">Reference proteome</keyword>